<comment type="caution">
    <text evidence="4">The sequence shown here is derived from an EMBL/GenBank/DDBJ whole genome shotgun (WGS) entry which is preliminary data.</text>
</comment>
<reference evidence="4" key="1">
    <citation type="submission" date="2021-01" db="EMBL/GenBank/DDBJ databases">
        <title>Intestinitalea alba gen. nov., sp. nov., a novel genus of the family Enterobacteriaceae, isolated from the gut of the plastic-eating mealworm Tenebrio molitor L.</title>
        <authorList>
            <person name="Yang Y."/>
        </authorList>
    </citation>
    <scope>NUCLEOTIDE SEQUENCE</scope>
    <source>
        <strain evidence="4">BIT-L3</strain>
    </source>
</reference>
<dbReference type="GO" id="GO:0003677">
    <property type="term" value="F:DNA binding"/>
    <property type="evidence" value="ECO:0007669"/>
    <property type="project" value="UniProtKB-KW"/>
</dbReference>
<proteinExistence type="predicted"/>
<dbReference type="Proteomes" id="UP000659047">
    <property type="component" value="Unassembled WGS sequence"/>
</dbReference>
<dbReference type="Gene3D" id="3.30.730.20">
    <property type="entry name" value="Cell division activator CedA"/>
    <property type="match status" value="1"/>
</dbReference>
<evidence type="ECO:0000313" key="4">
    <source>
        <dbReference type="EMBL" id="MBK4714237.1"/>
    </source>
</evidence>
<dbReference type="EMBL" id="JAEPBH010000004">
    <property type="protein sequence ID" value="MBK4714237.1"/>
    <property type="molecule type" value="Genomic_DNA"/>
</dbReference>
<keyword evidence="5" id="KW-1185">Reference proteome</keyword>
<keyword evidence="3" id="KW-0131">Cell cycle</keyword>
<sequence>MKQLRQPNREIISYTPRVEPAPPTHAQRLDDYRDVWLLRGKFVAFVLAGDTFCRSPAFEMPQAAQRWADQMRQDDEV</sequence>
<evidence type="ECO:0000256" key="3">
    <source>
        <dbReference type="ARBA" id="ARBA00023306"/>
    </source>
</evidence>
<dbReference type="AlphaFoldDB" id="A0A8K0V4W3"/>
<dbReference type="NCBIfam" id="NF007510">
    <property type="entry name" value="PRK10113.1"/>
    <property type="match status" value="1"/>
</dbReference>
<keyword evidence="1 4" id="KW-0132">Cell division</keyword>
<evidence type="ECO:0000313" key="5">
    <source>
        <dbReference type="Proteomes" id="UP000659047"/>
    </source>
</evidence>
<gene>
    <name evidence="4" type="primary">cedA</name>
    <name evidence="4" type="ORF">JJB97_02565</name>
</gene>
<evidence type="ECO:0000256" key="2">
    <source>
        <dbReference type="ARBA" id="ARBA00023125"/>
    </source>
</evidence>
<protein>
    <submittedName>
        <fullName evidence="4">Cell division activator CedA</fullName>
    </submittedName>
</protein>
<dbReference type="InterPro" id="IPR019666">
    <property type="entry name" value="Cell_div_activator_CedA"/>
</dbReference>
<dbReference type="InterPro" id="IPR038463">
    <property type="entry name" value="CedA-like_sf"/>
</dbReference>
<dbReference type="GO" id="GO:0051301">
    <property type="term" value="P:cell division"/>
    <property type="evidence" value="ECO:0007669"/>
    <property type="project" value="UniProtKB-KW"/>
</dbReference>
<accession>A0A8K0V4W3</accession>
<name>A0A8K0V4W3_9ENTR</name>
<dbReference type="Pfam" id="PF10729">
    <property type="entry name" value="CedA"/>
    <property type="match status" value="1"/>
</dbReference>
<keyword evidence="2" id="KW-0238">DNA-binding</keyword>
<evidence type="ECO:0000256" key="1">
    <source>
        <dbReference type="ARBA" id="ARBA00022618"/>
    </source>
</evidence>
<organism evidence="4 5">
    <name type="scientific">Tenebrionibacter intestinalis</name>
    <dbReference type="NCBI Taxonomy" id="2799638"/>
    <lineage>
        <taxon>Bacteria</taxon>
        <taxon>Pseudomonadati</taxon>
        <taxon>Pseudomonadota</taxon>
        <taxon>Gammaproteobacteria</taxon>
        <taxon>Enterobacterales</taxon>
        <taxon>Enterobacteriaceae</taxon>
        <taxon>Tenebrionibacter/Tenebrionicola group</taxon>
        <taxon>Tenebrionibacter</taxon>
    </lineage>
</organism>
<dbReference type="RefSeq" id="WP_238712242.1">
    <property type="nucleotide sequence ID" value="NZ_JAEPBH010000004.1"/>
</dbReference>